<protein>
    <submittedName>
        <fullName evidence="3">Polysaccharide pyruvyl transferase</fullName>
    </submittedName>
</protein>
<reference evidence="3 4" key="1">
    <citation type="submission" date="2016-10" db="EMBL/GenBank/DDBJ databases">
        <authorList>
            <person name="de Groot N.N."/>
        </authorList>
    </citation>
    <scope>NUCLEOTIDE SEQUENCE [LARGE SCALE GENOMIC DNA]</scope>
    <source>
        <strain evidence="3 4">GAS232</strain>
    </source>
</reference>
<dbReference type="PANTHER" id="PTHR36836:SF1">
    <property type="entry name" value="COLANIC ACID BIOSYNTHESIS PROTEIN WCAK"/>
    <property type="match status" value="1"/>
</dbReference>
<sequence length="455" mass="49649">MQRRKFLKTAAAIAVSMRAANLMAQTPAMRPLLLRSGWQAVNIGDIGHTPGAIEIVQRYCPGRPIILWPSRGGLDLGAGEFLRHNFPSLRIVEGAVHDGKPDTPELTEAWQEAGFLLHSSGSGFPAWHDVEAWSKGTGKPYGVFPVSTDPSPQGIPGPWLEGGTLAESRAASLAYPSGSIAPDFRRVIEQSSFMFTRDTISLGYLKAQGVHPSLLEMGPDTQFGMTLKDTARGDAYMKAHGLQSHKFICAIPRLRYTINPKNGQAPNEARAKVNAEHVQHDMDMLLDVIVRYVRATGNKVLVCAEMTYQIALGKEYIADRFPAELKDKLVFRDTFWMPDQAAAIYAQASAVVGFECHSPIIALVQGTPAFYIRQPTDTCKGQMYPDLGAGAWQFEADKTNADELWHVLQGILGNPAAARHKALSVMDTVHAKQAVMGKALQSALMTMDAGTPKRS</sequence>
<dbReference type="PANTHER" id="PTHR36836">
    <property type="entry name" value="COLANIC ACID BIOSYNTHESIS PROTEIN WCAK"/>
    <property type="match status" value="1"/>
</dbReference>
<feature type="chain" id="PRO_5009241239" evidence="1">
    <location>
        <begin position="25"/>
        <end position="455"/>
    </location>
</feature>
<feature type="domain" description="Polysaccharide pyruvyl transferase" evidence="2">
    <location>
        <begin position="177"/>
        <end position="372"/>
    </location>
</feature>
<dbReference type="InterPro" id="IPR007345">
    <property type="entry name" value="Polysacch_pyruvyl_Trfase"/>
</dbReference>
<dbReference type="GO" id="GO:0016740">
    <property type="term" value="F:transferase activity"/>
    <property type="evidence" value="ECO:0007669"/>
    <property type="project" value="UniProtKB-KW"/>
</dbReference>
<evidence type="ECO:0000256" key="1">
    <source>
        <dbReference type="SAM" id="SignalP"/>
    </source>
</evidence>
<dbReference type="Pfam" id="PF04230">
    <property type="entry name" value="PS_pyruv_trans"/>
    <property type="match status" value="1"/>
</dbReference>
<dbReference type="AlphaFoldDB" id="A0A1G7GZY1"/>
<dbReference type="Proteomes" id="UP000182427">
    <property type="component" value="Chromosome I"/>
</dbReference>
<evidence type="ECO:0000313" key="4">
    <source>
        <dbReference type="Proteomes" id="UP000182427"/>
    </source>
</evidence>
<proteinExistence type="predicted"/>
<keyword evidence="4" id="KW-1185">Reference proteome</keyword>
<evidence type="ECO:0000313" key="3">
    <source>
        <dbReference type="EMBL" id="SDE93730.1"/>
    </source>
</evidence>
<name>A0A1G7GZY1_9BACT</name>
<keyword evidence="3" id="KW-0808">Transferase</keyword>
<dbReference type="EMBL" id="LT629690">
    <property type="protein sequence ID" value="SDE93730.1"/>
    <property type="molecule type" value="Genomic_DNA"/>
</dbReference>
<feature type="signal peptide" evidence="1">
    <location>
        <begin position="1"/>
        <end position="24"/>
    </location>
</feature>
<organism evidence="3 4">
    <name type="scientific">Terriglobus roseus</name>
    <dbReference type="NCBI Taxonomy" id="392734"/>
    <lineage>
        <taxon>Bacteria</taxon>
        <taxon>Pseudomonadati</taxon>
        <taxon>Acidobacteriota</taxon>
        <taxon>Terriglobia</taxon>
        <taxon>Terriglobales</taxon>
        <taxon>Acidobacteriaceae</taxon>
        <taxon>Terriglobus</taxon>
    </lineage>
</organism>
<accession>A0A1G7GZY1</accession>
<gene>
    <name evidence="3" type="ORF">SAMN05444167_0865</name>
</gene>
<keyword evidence="1" id="KW-0732">Signal</keyword>
<evidence type="ECO:0000259" key="2">
    <source>
        <dbReference type="Pfam" id="PF04230"/>
    </source>
</evidence>